<sequence>MIIVKNKIRERKIKSYNLGLVLKKDNIIFFKKKKICIKNVLIKIKKNNFFIKNIIKNSKIKILAKKKEIKEISKFLKKNNKIKIESIFLKKRIYKIKICIYDKNKTKKDNKYKRIKENF</sequence>
<accession>A0A346E0J2</accession>
<dbReference type="KEGG" id="vfg:C9I84_109"/>
<evidence type="ECO:0000313" key="1">
    <source>
        <dbReference type="EMBL" id="AXN02497.1"/>
    </source>
</evidence>
<gene>
    <name evidence="1" type="ORF">C9I84_109</name>
</gene>
<organism evidence="1 2">
    <name type="scientific">Candidatus Vidania fulgoroideorum</name>
    <dbReference type="NCBI Taxonomy" id="881286"/>
    <lineage>
        <taxon>Bacteria</taxon>
        <taxon>Pseudomonadati</taxon>
        <taxon>Pseudomonadota</taxon>
        <taxon>Betaproteobacteria</taxon>
        <taxon>Candidatus Vidania</taxon>
    </lineage>
</organism>
<keyword evidence="2" id="KW-1185">Reference proteome</keyword>
<dbReference type="AlphaFoldDB" id="A0A346E0J2"/>
<protein>
    <submittedName>
        <fullName evidence="1">Uncharacterized protein</fullName>
    </submittedName>
</protein>
<reference evidence="1 2" key="1">
    <citation type="submission" date="2018-03" db="EMBL/GenBank/DDBJ databases">
        <title>A parallel universe: an anciently diverged bacterial symbiosis in a Hawaiian planthopper (Hemiptera: Cixiidae) reveals rearranged nutritional responsibilities.</title>
        <authorList>
            <person name="Bennett G."/>
            <person name="Mao M."/>
        </authorList>
    </citation>
    <scope>NUCLEOTIDE SEQUENCE [LARGE SCALE GENOMIC DNA]</scope>
    <source>
        <strain evidence="1 2">OLIH</strain>
    </source>
</reference>
<dbReference type="EMBL" id="CP028360">
    <property type="protein sequence ID" value="AXN02497.1"/>
    <property type="molecule type" value="Genomic_DNA"/>
</dbReference>
<dbReference type="Proteomes" id="UP000257084">
    <property type="component" value="Chromosome"/>
</dbReference>
<proteinExistence type="predicted"/>
<evidence type="ECO:0000313" key="2">
    <source>
        <dbReference type="Proteomes" id="UP000257084"/>
    </source>
</evidence>
<name>A0A346E0J2_9PROT</name>